<dbReference type="Proteomes" id="UP000504637">
    <property type="component" value="Unplaced"/>
</dbReference>
<dbReference type="GeneID" id="54365972"/>
<dbReference type="RefSeq" id="XP_033464699.1">
    <property type="nucleotide sequence ID" value="XM_033608173.1"/>
</dbReference>
<reference evidence="2" key="3">
    <citation type="submission" date="2025-08" db="UniProtKB">
        <authorList>
            <consortium name="RefSeq"/>
        </authorList>
    </citation>
    <scope>IDENTIFICATION</scope>
    <source>
        <strain evidence="2">CBS 342.82</strain>
    </source>
</reference>
<evidence type="ECO:0000313" key="1">
    <source>
        <dbReference type="Proteomes" id="UP000504637"/>
    </source>
</evidence>
<keyword evidence="1" id="KW-1185">Reference proteome</keyword>
<evidence type="ECO:0000313" key="2">
    <source>
        <dbReference type="RefSeq" id="XP_033464699.1"/>
    </source>
</evidence>
<accession>A0A6J3MID2</accession>
<sequence length="272" mass="29999">MWHTDNAITTGPGGVQAASHGHRRIGFIDFGRRIVSYDGNVCTPHQNVLAATSVCEDFCRGVDPPLSSALYGPVLDRVETRNTMPDGDSADGECHPSMHHGHSICLHMLRTARGYIACTVEYTRGTKAKDDGEWSAGSIPLPIAILALHADACTAHKRAVRAFSAWLLNSESICSPVLASIADSHTRAGYLVGEHVDSRPTGITTYYECARGVDDWRRRNIVLIWCAQDWDTDPTDQHEDSRVIYASQEYSPSAAIMLRRHQKLSNHADTRF</sequence>
<reference evidence="2" key="2">
    <citation type="submission" date="2020-04" db="EMBL/GenBank/DDBJ databases">
        <authorList>
            <consortium name="NCBI Genome Project"/>
        </authorList>
    </citation>
    <scope>NUCLEOTIDE SEQUENCE</scope>
    <source>
        <strain evidence="2">CBS 342.82</strain>
    </source>
</reference>
<dbReference type="AlphaFoldDB" id="A0A6J3MID2"/>
<protein>
    <submittedName>
        <fullName evidence="2">Uncharacterized protein</fullName>
    </submittedName>
</protein>
<reference evidence="2" key="1">
    <citation type="submission" date="2020-01" db="EMBL/GenBank/DDBJ databases">
        <authorList>
            <consortium name="DOE Joint Genome Institute"/>
            <person name="Haridas S."/>
            <person name="Albert R."/>
            <person name="Binder M."/>
            <person name="Bloem J."/>
            <person name="Labutti K."/>
            <person name="Salamov A."/>
            <person name="Andreopoulos B."/>
            <person name="Baker S.E."/>
            <person name="Barry K."/>
            <person name="Bills G."/>
            <person name="Bluhm B.H."/>
            <person name="Cannon C."/>
            <person name="Castanera R."/>
            <person name="Culley D.E."/>
            <person name="Daum C."/>
            <person name="Ezra D."/>
            <person name="Gonzalez J.B."/>
            <person name="Henrissat B."/>
            <person name="Kuo A."/>
            <person name="Liang C."/>
            <person name="Lipzen A."/>
            <person name="Lutzoni F."/>
            <person name="Magnuson J."/>
            <person name="Mondo S."/>
            <person name="Nolan M."/>
            <person name="Ohm R."/>
            <person name="Pangilinan J."/>
            <person name="Park H.-J."/>
            <person name="Ramirez L."/>
            <person name="Alfaro M."/>
            <person name="Sun H."/>
            <person name="Tritt A."/>
            <person name="Yoshinaga Y."/>
            <person name="Zwiers L.-H."/>
            <person name="Turgeon B.G."/>
            <person name="Goodwin S.B."/>
            <person name="Spatafora J.W."/>
            <person name="Crous P.W."/>
            <person name="Grigoriev I.V."/>
        </authorList>
    </citation>
    <scope>NUCLEOTIDE SEQUENCE</scope>
    <source>
        <strain evidence="2">CBS 342.82</strain>
    </source>
</reference>
<gene>
    <name evidence="2" type="ORF">K489DRAFT_415468</name>
</gene>
<proteinExistence type="predicted"/>
<organism evidence="2">
    <name type="scientific">Dissoconium aciculare CBS 342.82</name>
    <dbReference type="NCBI Taxonomy" id="1314786"/>
    <lineage>
        <taxon>Eukaryota</taxon>
        <taxon>Fungi</taxon>
        <taxon>Dikarya</taxon>
        <taxon>Ascomycota</taxon>
        <taxon>Pezizomycotina</taxon>
        <taxon>Dothideomycetes</taxon>
        <taxon>Dothideomycetidae</taxon>
        <taxon>Mycosphaerellales</taxon>
        <taxon>Dissoconiaceae</taxon>
        <taxon>Dissoconium</taxon>
    </lineage>
</organism>
<name>A0A6J3MID2_9PEZI</name>